<dbReference type="InterPro" id="IPR043502">
    <property type="entry name" value="DNA/RNA_pol_sf"/>
</dbReference>
<dbReference type="GO" id="GO:0006281">
    <property type="term" value="P:DNA repair"/>
    <property type="evidence" value="ECO:0007669"/>
    <property type="project" value="UniProtKB-UniRule"/>
</dbReference>
<dbReference type="GO" id="GO:0042276">
    <property type="term" value="P:error-prone translesion synthesis"/>
    <property type="evidence" value="ECO:0007669"/>
    <property type="project" value="TreeGrafter"/>
</dbReference>
<dbReference type="SUPFAM" id="SSF56672">
    <property type="entry name" value="DNA/RNA polymerases"/>
    <property type="match status" value="1"/>
</dbReference>
<feature type="binding site" evidence="3">
    <location>
        <position position="8"/>
    </location>
    <ligand>
        <name>Mg(2+)</name>
        <dbReference type="ChEBI" id="CHEBI:18420"/>
    </ligand>
</feature>
<dbReference type="InterPro" id="IPR001126">
    <property type="entry name" value="UmuC"/>
</dbReference>
<dbReference type="PANTHER" id="PTHR11076:SF33">
    <property type="entry name" value="DNA POLYMERASE KAPPA"/>
    <property type="match status" value="1"/>
</dbReference>
<dbReference type="GO" id="GO:0006261">
    <property type="term" value="P:DNA-templated DNA replication"/>
    <property type="evidence" value="ECO:0007669"/>
    <property type="project" value="UniProtKB-UniRule"/>
</dbReference>
<dbReference type="EC" id="2.7.7.7" evidence="3"/>
<dbReference type="InterPro" id="IPR024728">
    <property type="entry name" value="PolY_HhH_motif"/>
</dbReference>
<dbReference type="Pfam" id="PF00817">
    <property type="entry name" value="IMS"/>
    <property type="match status" value="1"/>
</dbReference>
<comment type="subcellular location">
    <subcellularLocation>
        <location evidence="3">Cytoplasm</location>
    </subcellularLocation>
</comment>
<feature type="domain" description="UmuC" evidence="4">
    <location>
        <begin position="4"/>
        <end position="186"/>
    </location>
</feature>
<dbReference type="Proteomes" id="UP000001551">
    <property type="component" value="Chromosome"/>
</dbReference>
<dbReference type="InterPro" id="IPR017961">
    <property type="entry name" value="DNA_pol_Y-fam_little_finger"/>
</dbReference>
<dbReference type="InterPro" id="IPR022880">
    <property type="entry name" value="DNApol_IV"/>
</dbReference>
<dbReference type="STRING" id="663278.Ethha_2505"/>
<keyword evidence="3" id="KW-0227">DNA damage</keyword>
<evidence type="ECO:0000313" key="5">
    <source>
        <dbReference type="EMBL" id="ADU27998.1"/>
    </source>
</evidence>
<dbReference type="RefSeq" id="WP_013486341.1">
    <property type="nucleotide sequence ID" value="NC_014828.1"/>
</dbReference>
<dbReference type="eggNOG" id="COG0389">
    <property type="taxonomic scope" value="Bacteria"/>
</dbReference>
<comment type="function">
    <text evidence="3">Poorly processive, error-prone DNA polymerase involved in untargeted mutagenesis. Copies undamaged DNA at stalled replication forks, which arise in vivo from mismatched or misaligned primer ends. These misaligned primers can be extended by PolIV. Exhibits no 3'-5' exonuclease (proofreading) activity. May be involved in translesional synthesis, in conjunction with the beta clamp from PolIII.</text>
</comment>
<keyword evidence="3" id="KW-0479">Metal-binding</keyword>
<dbReference type="Pfam" id="PF11799">
    <property type="entry name" value="IMS_C"/>
    <property type="match status" value="1"/>
</dbReference>
<dbReference type="HOGENOM" id="CLU_012348_1_1_9"/>
<sequence length="399" mass="43700">MKLVFLVDMNAFFISCETVRDSSLADVPAAVAGDPERRSGIILTANYAARAYGVRTTMTTYQAKRLCPALRLVSPDHAYYAACSRSVMAILERYTPVLERNSIDEAWLDLTGCLPAGMEPVKLAGGIMAVIREETGLDCSIGISENKFLAKMAADMKKPRGITALWPSEVRQKLWPLPVGELYGVGRKMQEKLTSRGIVTVGDLVYCGEQTLKARYGKWGVELYAHALGKDSSPVTPHQQDAMKSIGRSTTLAEDVTDCGQAAKVLLALSESVGERARRHRKKGTTVHIAIKYADFSVVTRQASVPATDLPVPIYETARVLFQKHWNGRPVRLLGVTLSGFGGEENRQLSFADLLGRPTAPVRQDGRLEAAVDCIRAKYGRQTIQRAALLDSKQKGTPF</sequence>
<evidence type="ECO:0000256" key="2">
    <source>
        <dbReference type="ARBA" id="ARBA00022457"/>
    </source>
</evidence>
<evidence type="ECO:0000256" key="3">
    <source>
        <dbReference type="HAMAP-Rule" id="MF_01113"/>
    </source>
</evidence>
<dbReference type="Gene3D" id="1.10.150.20">
    <property type="entry name" value="5' to 3' exonuclease, C-terminal subdomain"/>
    <property type="match status" value="1"/>
</dbReference>
<protein>
    <recommendedName>
        <fullName evidence="3">DNA polymerase IV</fullName>
        <shortName evidence="3">Pol IV</shortName>
        <ecNumber evidence="3">2.7.7.7</ecNumber>
    </recommendedName>
</protein>
<dbReference type="GO" id="GO:0003684">
    <property type="term" value="F:damaged DNA binding"/>
    <property type="evidence" value="ECO:0007669"/>
    <property type="project" value="InterPro"/>
</dbReference>
<evidence type="ECO:0000256" key="1">
    <source>
        <dbReference type="ARBA" id="ARBA00010945"/>
    </source>
</evidence>
<dbReference type="Gene3D" id="3.30.1490.100">
    <property type="entry name" value="DNA polymerase, Y-family, little finger domain"/>
    <property type="match status" value="1"/>
</dbReference>
<feature type="binding site" evidence="3">
    <location>
        <position position="104"/>
    </location>
    <ligand>
        <name>Mg(2+)</name>
        <dbReference type="ChEBI" id="CHEBI:18420"/>
    </ligand>
</feature>
<dbReference type="InterPro" id="IPR050116">
    <property type="entry name" value="DNA_polymerase-Y"/>
</dbReference>
<dbReference type="Gene3D" id="3.30.70.270">
    <property type="match status" value="1"/>
</dbReference>
<dbReference type="Pfam" id="PF11798">
    <property type="entry name" value="IMS_HHH"/>
    <property type="match status" value="1"/>
</dbReference>
<keyword evidence="3" id="KW-0238">DNA-binding</keyword>
<keyword evidence="6" id="KW-1185">Reference proteome</keyword>
<dbReference type="PANTHER" id="PTHR11076">
    <property type="entry name" value="DNA REPAIR POLYMERASE UMUC / TRANSFERASE FAMILY MEMBER"/>
    <property type="match status" value="1"/>
</dbReference>
<dbReference type="Gene3D" id="3.40.1170.60">
    <property type="match status" value="1"/>
</dbReference>
<dbReference type="InterPro" id="IPR043128">
    <property type="entry name" value="Rev_trsase/Diguanyl_cyclase"/>
</dbReference>
<comment type="subunit">
    <text evidence="3">Monomer.</text>
</comment>
<reference evidence="5 6" key="1">
    <citation type="submission" date="2010-12" db="EMBL/GenBank/DDBJ databases">
        <title>Complete sequence of Ethanoligenens harbinense YUAN-3.</title>
        <authorList>
            <person name="Lucas S."/>
            <person name="Copeland A."/>
            <person name="Lapidus A."/>
            <person name="Cheng J.-F."/>
            <person name="Bruce D."/>
            <person name="Goodwin L."/>
            <person name="Pitluck S."/>
            <person name="Chertkov O."/>
            <person name="Misra M."/>
            <person name="Detter J.C."/>
            <person name="Han C."/>
            <person name="Tapia R."/>
            <person name="Land M."/>
            <person name="Hauser L."/>
            <person name="Jeffries C."/>
            <person name="Kyrpides N."/>
            <person name="Ivanova N."/>
            <person name="Mikhailova N."/>
            <person name="Wang A."/>
            <person name="Mouttaki H."/>
            <person name="He Z."/>
            <person name="Zhou J."/>
            <person name="Hemme C.L."/>
            <person name="Woyke T."/>
        </authorList>
    </citation>
    <scope>NUCLEOTIDE SEQUENCE [LARGE SCALE GENOMIC DNA]</scope>
    <source>
        <strain evidence="6">DSM 18485 / JCM 12961 / CGMCC 1.5033 / YUAN-3</strain>
    </source>
</reference>
<organism evidence="5 6">
    <name type="scientific">Ethanoligenens harbinense (strain DSM 18485 / JCM 12961 / CGMCC 1.5033 / YUAN-3)</name>
    <dbReference type="NCBI Taxonomy" id="663278"/>
    <lineage>
        <taxon>Bacteria</taxon>
        <taxon>Bacillati</taxon>
        <taxon>Bacillota</taxon>
        <taxon>Clostridia</taxon>
        <taxon>Eubacteriales</taxon>
        <taxon>Oscillospiraceae</taxon>
        <taxon>Ethanoligenens</taxon>
    </lineage>
</organism>
<comment type="catalytic activity">
    <reaction evidence="3">
        <text>DNA(n) + a 2'-deoxyribonucleoside 5'-triphosphate = DNA(n+1) + diphosphate</text>
        <dbReference type="Rhea" id="RHEA:22508"/>
        <dbReference type="Rhea" id="RHEA-COMP:17339"/>
        <dbReference type="Rhea" id="RHEA-COMP:17340"/>
        <dbReference type="ChEBI" id="CHEBI:33019"/>
        <dbReference type="ChEBI" id="CHEBI:61560"/>
        <dbReference type="ChEBI" id="CHEBI:173112"/>
        <dbReference type="EC" id="2.7.7.7"/>
    </reaction>
</comment>
<dbReference type="PROSITE" id="PS50173">
    <property type="entry name" value="UMUC"/>
    <property type="match status" value="1"/>
</dbReference>
<evidence type="ECO:0000259" key="4">
    <source>
        <dbReference type="PROSITE" id="PS50173"/>
    </source>
</evidence>
<keyword evidence="2 3" id="KW-0515">Mutator protein</keyword>
<dbReference type="HAMAP" id="MF_01113">
    <property type="entry name" value="DNApol_IV"/>
    <property type="match status" value="1"/>
</dbReference>
<keyword evidence="3" id="KW-0963">Cytoplasm</keyword>
<dbReference type="GO" id="GO:0003887">
    <property type="term" value="F:DNA-directed DNA polymerase activity"/>
    <property type="evidence" value="ECO:0007669"/>
    <property type="project" value="UniProtKB-UniRule"/>
</dbReference>
<evidence type="ECO:0000313" key="6">
    <source>
        <dbReference type="Proteomes" id="UP000001551"/>
    </source>
</evidence>
<keyword evidence="3" id="KW-0235">DNA replication</keyword>
<comment type="cofactor">
    <cofactor evidence="3">
        <name>Mg(2+)</name>
        <dbReference type="ChEBI" id="CHEBI:18420"/>
    </cofactor>
    <text evidence="3">Binds 2 magnesium ions per subunit.</text>
</comment>
<keyword evidence="3" id="KW-0460">Magnesium</keyword>
<gene>
    <name evidence="3" type="primary">dinB</name>
    <name evidence="5" type="ordered locus">Ethha_2505</name>
</gene>
<dbReference type="SUPFAM" id="SSF100879">
    <property type="entry name" value="Lesion bypass DNA polymerase (Y-family), little finger domain"/>
    <property type="match status" value="1"/>
</dbReference>
<keyword evidence="3 5" id="KW-0239">DNA-directed DNA polymerase</keyword>
<dbReference type="NCBIfam" id="NF002677">
    <property type="entry name" value="PRK02406.1"/>
    <property type="match status" value="1"/>
</dbReference>
<dbReference type="KEGG" id="eha:Ethha_2505"/>
<dbReference type="EMBL" id="CP002400">
    <property type="protein sequence ID" value="ADU27998.1"/>
    <property type="molecule type" value="Genomic_DNA"/>
</dbReference>
<comment type="similarity">
    <text evidence="1 3">Belongs to the DNA polymerase type-Y family.</text>
</comment>
<feature type="active site" evidence="3">
    <location>
        <position position="105"/>
    </location>
</feature>
<feature type="site" description="Substrate discrimination" evidence="3">
    <location>
        <position position="13"/>
    </location>
</feature>
<dbReference type="GO" id="GO:0005829">
    <property type="term" value="C:cytosol"/>
    <property type="evidence" value="ECO:0007669"/>
    <property type="project" value="TreeGrafter"/>
</dbReference>
<keyword evidence="3" id="KW-0234">DNA repair</keyword>
<dbReference type="AlphaFoldDB" id="E6U5Y1"/>
<dbReference type="GO" id="GO:0000287">
    <property type="term" value="F:magnesium ion binding"/>
    <property type="evidence" value="ECO:0007669"/>
    <property type="project" value="UniProtKB-UniRule"/>
</dbReference>
<dbReference type="InterPro" id="IPR036775">
    <property type="entry name" value="DNA_pol_Y-fam_lit_finger_sf"/>
</dbReference>
<keyword evidence="3 5" id="KW-0808">Transferase</keyword>
<name>E6U5Y1_ETHHY</name>
<proteinExistence type="inferred from homology"/>
<dbReference type="GO" id="GO:0009432">
    <property type="term" value="P:SOS response"/>
    <property type="evidence" value="ECO:0007669"/>
    <property type="project" value="TreeGrafter"/>
</dbReference>
<dbReference type="CDD" id="cd03586">
    <property type="entry name" value="PolY_Pol_IV_kappa"/>
    <property type="match status" value="1"/>
</dbReference>
<accession>E6U5Y1</accession>
<keyword evidence="3 5" id="KW-0548">Nucleotidyltransferase</keyword>